<dbReference type="Proteomes" id="UP000656319">
    <property type="component" value="Unassembled WGS sequence"/>
</dbReference>
<evidence type="ECO:0000313" key="1">
    <source>
        <dbReference type="EMBL" id="CAD6555596.1"/>
    </source>
</evidence>
<dbReference type="EMBL" id="CAJHCQ010000019">
    <property type="protein sequence ID" value="CAD6555596.1"/>
    <property type="molecule type" value="Genomic_DNA"/>
</dbReference>
<name>A0ABN7I9I4_9BURK</name>
<keyword evidence="2" id="KW-1185">Reference proteome</keyword>
<gene>
    <name evidence="1" type="ORF">LMG27952_05862</name>
</gene>
<comment type="caution">
    <text evidence="1">The sequence shown here is derived from an EMBL/GenBank/DDBJ whole genome shotgun (WGS) entry which is preliminary data.</text>
</comment>
<proteinExistence type="predicted"/>
<evidence type="ECO:0000313" key="2">
    <source>
        <dbReference type="Proteomes" id="UP000656319"/>
    </source>
</evidence>
<accession>A0ABN7I9I4</accession>
<organism evidence="1 2">
    <name type="scientific">Paraburkholderia hiiakae</name>
    <dbReference type="NCBI Taxonomy" id="1081782"/>
    <lineage>
        <taxon>Bacteria</taxon>
        <taxon>Pseudomonadati</taxon>
        <taxon>Pseudomonadota</taxon>
        <taxon>Betaproteobacteria</taxon>
        <taxon>Burkholderiales</taxon>
        <taxon>Burkholderiaceae</taxon>
        <taxon>Paraburkholderia</taxon>
    </lineage>
</organism>
<protein>
    <submittedName>
        <fullName evidence="1">Uncharacterized protein</fullName>
    </submittedName>
</protein>
<sequence>MDNIKPFRPGSRAVPSFHLAHVRSLIRCPGTGGDAIDPAPNHAERTCENRVAGQVTVLLPGGRVSRALAFESPARDVVPSHRLAHGVLNGFTYWFRCSDAPGVRDDSPCFRAYFDREGAWFFFYTQDCALPFGAEVSFSGNTHRATWSVASAA</sequence>
<reference evidence="1 2" key="1">
    <citation type="submission" date="2020-10" db="EMBL/GenBank/DDBJ databases">
        <authorList>
            <person name="Peeters C."/>
        </authorList>
    </citation>
    <scope>NUCLEOTIDE SEQUENCE [LARGE SCALE GENOMIC DNA]</scope>
    <source>
        <strain evidence="1 2">LMG 27952</strain>
    </source>
</reference>